<feature type="transmembrane region" description="Helical" evidence="5">
    <location>
        <begin position="399"/>
        <end position="415"/>
    </location>
</feature>
<keyword evidence="4 5" id="KW-0472">Membrane</keyword>
<evidence type="ECO:0000256" key="3">
    <source>
        <dbReference type="ARBA" id="ARBA00022989"/>
    </source>
</evidence>
<evidence type="ECO:0000256" key="4">
    <source>
        <dbReference type="ARBA" id="ARBA00023136"/>
    </source>
</evidence>
<dbReference type="Pfam" id="PF04932">
    <property type="entry name" value="Wzy_C"/>
    <property type="match status" value="1"/>
</dbReference>
<comment type="subcellular location">
    <subcellularLocation>
        <location evidence="1">Membrane</location>
        <topology evidence="1">Multi-pass membrane protein</topology>
    </subcellularLocation>
</comment>
<accession>A0A6J6EMF1</accession>
<sequence length="608" mass="66981">MSKKQSSAVKPIDSGIVTLLLTGAAITTLYFNTKIQDPFNSPKLWIISLLAAWSAGHIFSKRRILFSSENKALTIIMAGFLGVGLVSLIQTDSLYIGFFGESQRRNGYLNYLSLGIILLIASIVFRFNSLNKIYLVTLGVGAILSVYGLLQSSGLDFVSWNNPYNSVISTVGNPNFAAAIMAIMATLNFGAALNTSRKGYLRILHIVVTVFSIYVISLSDALQGLIVTTIGIGTIILVSIFNKSKILGLFAIIGAGLISFVGILGMLQIGPLTQYLYKNSVSVRGYYWRAGIEMLQDNFLFGVGLDRYGAHFKQIREPSYSLNYGFDITSNNAHNLPIQMFSTGGFFLGVAYLALLIYILYCGFKGLRKFQGNQRVVIATFLGAWIAYQAQTIISIDNIGISIWGWLLGGIVIALSRSSAMSEEKYSPANRQIKLLQPLTSGILVILVLVIVSGLYRAETLMYQTRSFYNPQDPSTKAALLKSANETINTPLIEPAYITATANYLIASGYQSEGIEILKNQVNSDGRNLDAIISLVEGYERNKDYRNALIGREKLRELDPWNSRNLLQLGREYKLFGEIESMNSVLAQIIAFDLNSPESKLAQTELIE</sequence>
<evidence type="ECO:0000259" key="6">
    <source>
        <dbReference type="Pfam" id="PF04932"/>
    </source>
</evidence>
<dbReference type="InterPro" id="IPR007016">
    <property type="entry name" value="O-antigen_ligase-rel_domated"/>
</dbReference>
<feature type="transmembrane region" description="Helical" evidence="5">
    <location>
        <begin position="376"/>
        <end position="393"/>
    </location>
</feature>
<feature type="transmembrane region" description="Helical" evidence="5">
    <location>
        <begin position="435"/>
        <end position="456"/>
    </location>
</feature>
<dbReference type="PANTHER" id="PTHR37422:SF23">
    <property type="entry name" value="TEICHURONIC ACID BIOSYNTHESIS PROTEIN TUAE"/>
    <property type="match status" value="1"/>
</dbReference>
<feature type="transmembrane region" description="Helical" evidence="5">
    <location>
        <begin position="222"/>
        <end position="241"/>
    </location>
</feature>
<proteinExistence type="predicted"/>
<name>A0A6J6EMF1_9ZZZZ</name>
<dbReference type="InterPro" id="IPR051533">
    <property type="entry name" value="WaaL-like"/>
</dbReference>
<evidence type="ECO:0000256" key="5">
    <source>
        <dbReference type="SAM" id="Phobius"/>
    </source>
</evidence>
<gene>
    <name evidence="7" type="ORF">UFOPK1747_00331</name>
</gene>
<dbReference type="InterPro" id="IPR011990">
    <property type="entry name" value="TPR-like_helical_dom_sf"/>
</dbReference>
<feature type="transmembrane region" description="Helical" evidence="5">
    <location>
        <begin position="43"/>
        <end position="60"/>
    </location>
</feature>
<dbReference type="PANTHER" id="PTHR37422">
    <property type="entry name" value="TEICHURONIC ACID BIOSYNTHESIS PROTEIN TUAE"/>
    <property type="match status" value="1"/>
</dbReference>
<evidence type="ECO:0000256" key="1">
    <source>
        <dbReference type="ARBA" id="ARBA00004141"/>
    </source>
</evidence>
<evidence type="ECO:0000313" key="7">
    <source>
        <dbReference type="EMBL" id="CAB4577297.1"/>
    </source>
</evidence>
<feature type="transmembrane region" description="Helical" evidence="5">
    <location>
        <begin position="12"/>
        <end position="31"/>
    </location>
</feature>
<feature type="transmembrane region" description="Helical" evidence="5">
    <location>
        <begin position="248"/>
        <end position="269"/>
    </location>
</feature>
<feature type="transmembrane region" description="Helical" evidence="5">
    <location>
        <begin position="72"/>
        <end position="89"/>
    </location>
</feature>
<keyword evidence="2 5" id="KW-0812">Transmembrane</keyword>
<feature type="domain" description="O-antigen ligase-related" evidence="6">
    <location>
        <begin position="208"/>
        <end position="353"/>
    </location>
</feature>
<dbReference type="SUPFAM" id="SSF48452">
    <property type="entry name" value="TPR-like"/>
    <property type="match status" value="1"/>
</dbReference>
<feature type="transmembrane region" description="Helical" evidence="5">
    <location>
        <begin position="134"/>
        <end position="155"/>
    </location>
</feature>
<feature type="transmembrane region" description="Helical" evidence="5">
    <location>
        <begin position="200"/>
        <end position="216"/>
    </location>
</feature>
<feature type="transmembrane region" description="Helical" evidence="5">
    <location>
        <begin position="345"/>
        <end position="364"/>
    </location>
</feature>
<keyword evidence="3 5" id="KW-1133">Transmembrane helix</keyword>
<dbReference type="AlphaFoldDB" id="A0A6J6EMF1"/>
<evidence type="ECO:0000256" key="2">
    <source>
        <dbReference type="ARBA" id="ARBA00022692"/>
    </source>
</evidence>
<dbReference type="GO" id="GO:0016020">
    <property type="term" value="C:membrane"/>
    <property type="evidence" value="ECO:0007669"/>
    <property type="project" value="UniProtKB-SubCell"/>
</dbReference>
<feature type="transmembrane region" description="Helical" evidence="5">
    <location>
        <begin position="109"/>
        <end position="127"/>
    </location>
</feature>
<organism evidence="7">
    <name type="scientific">freshwater metagenome</name>
    <dbReference type="NCBI Taxonomy" id="449393"/>
    <lineage>
        <taxon>unclassified sequences</taxon>
        <taxon>metagenomes</taxon>
        <taxon>ecological metagenomes</taxon>
    </lineage>
</organism>
<protein>
    <submittedName>
        <fullName evidence="7">Unannotated protein</fullName>
    </submittedName>
</protein>
<feature type="transmembrane region" description="Helical" evidence="5">
    <location>
        <begin position="175"/>
        <end position="193"/>
    </location>
</feature>
<dbReference type="EMBL" id="CAEZTV010000030">
    <property type="protein sequence ID" value="CAB4577297.1"/>
    <property type="molecule type" value="Genomic_DNA"/>
</dbReference>
<reference evidence="7" key="1">
    <citation type="submission" date="2020-05" db="EMBL/GenBank/DDBJ databases">
        <authorList>
            <person name="Chiriac C."/>
            <person name="Salcher M."/>
            <person name="Ghai R."/>
            <person name="Kavagutti S V."/>
        </authorList>
    </citation>
    <scope>NUCLEOTIDE SEQUENCE</scope>
</reference>